<dbReference type="EMBL" id="AKVJ01000017">
    <property type="protein sequence ID" value="EIW19496.1"/>
    <property type="molecule type" value="Genomic_DNA"/>
</dbReference>
<keyword evidence="9" id="KW-1185">Reference proteome</keyword>
<evidence type="ECO:0000256" key="1">
    <source>
        <dbReference type="ARBA" id="ARBA00008857"/>
    </source>
</evidence>
<reference evidence="8 9" key="1">
    <citation type="journal article" date="2012" name="J. Bacteriol.">
        <title>Draft Genome Sequences for Two Metal-Reducing Pelosinus fermentans Strains Isolated from a Cr(VI)-Contaminated Site and for Type Strain R7.</title>
        <authorList>
            <person name="Brown S.D."/>
            <person name="Podar M."/>
            <person name="Klingeman D.M."/>
            <person name="Johnson C.M."/>
            <person name="Yang Z.K."/>
            <person name="Utturkar S.M."/>
            <person name="Land M.L."/>
            <person name="Mosher J.J."/>
            <person name="Hurt R.A.Jr."/>
            <person name="Phelps T.J."/>
            <person name="Palumbo A.V."/>
            <person name="Arkin A.P."/>
            <person name="Hazen T.C."/>
            <person name="Elias D.A."/>
        </authorList>
    </citation>
    <scope>NUCLEOTIDE SEQUENCE [LARGE SCALE GENOMIC DNA]</scope>
    <source>
        <strain evidence="8 9">B4</strain>
    </source>
</reference>
<dbReference type="PATRIC" id="fig|1149862.3.peg.1228"/>
<comment type="similarity">
    <text evidence="1">Belongs to the 'phage' integrase family.</text>
</comment>
<dbReference type="PANTHER" id="PTHR30349">
    <property type="entry name" value="PHAGE INTEGRASE-RELATED"/>
    <property type="match status" value="1"/>
</dbReference>
<dbReference type="Pfam" id="PF14659">
    <property type="entry name" value="Phage_int_SAM_3"/>
    <property type="match status" value="1"/>
</dbReference>
<dbReference type="Gene3D" id="1.10.443.10">
    <property type="entry name" value="Intergrase catalytic core"/>
    <property type="match status" value="1"/>
</dbReference>
<dbReference type="PROSITE" id="PS51900">
    <property type="entry name" value="CB"/>
    <property type="match status" value="1"/>
</dbReference>
<evidence type="ECO:0000256" key="2">
    <source>
        <dbReference type="ARBA" id="ARBA00022908"/>
    </source>
</evidence>
<dbReference type="SUPFAM" id="SSF56349">
    <property type="entry name" value="DNA breaking-rejoining enzymes"/>
    <property type="match status" value="1"/>
</dbReference>
<keyword evidence="4" id="KW-0233">DNA recombination</keyword>
<proteinExistence type="inferred from homology"/>
<dbReference type="InterPro" id="IPR010998">
    <property type="entry name" value="Integrase_recombinase_N"/>
</dbReference>
<dbReference type="Proteomes" id="UP000004324">
    <property type="component" value="Unassembled WGS sequence"/>
</dbReference>
<dbReference type="Pfam" id="PF00589">
    <property type="entry name" value="Phage_integrase"/>
    <property type="match status" value="1"/>
</dbReference>
<dbReference type="AlphaFoldDB" id="I9LGK3"/>
<dbReference type="Gene3D" id="1.10.150.130">
    <property type="match status" value="1"/>
</dbReference>
<dbReference type="InterPro" id="IPR011010">
    <property type="entry name" value="DNA_brk_join_enz"/>
</dbReference>
<feature type="domain" description="Core-binding (CB)" evidence="7">
    <location>
        <begin position="72"/>
        <end position="154"/>
    </location>
</feature>
<dbReference type="GO" id="GO:0006310">
    <property type="term" value="P:DNA recombination"/>
    <property type="evidence" value="ECO:0007669"/>
    <property type="project" value="UniProtKB-KW"/>
</dbReference>
<evidence type="ECO:0000256" key="5">
    <source>
        <dbReference type="PROSITE-ProRule" id="PRU01248"/>
    </source>
</evidence>
<accession>I9LGK3</accession>
<evidence type="ECO:0000256" key="4">
    <source>
        <dbReference type="ARBA" id="ARBA00023172"/>
    </source>
</evidence>
<protein>
    <submittedName>
        <fullName evidence="8">Integrase family protein</fullName>
    </submittedName>
</protein>
<name>I9LGK3_9FIRM</name>
<evidence type="ECO:0000259" key="7">
    <source>
        <dbReference type="PROSITE" id="PS51900"/>
    </source>
</evidence>
<dbReference type="CDD" id="cd01189">
    <property type="entry name" value="INT_ICEBs1_C_like"/>
    <property type="match status" value="1"/>
</dbReference>
<dbReference type="InterPro" id="IPR013762">
    <property type="entry name" value="Integrase-like_cat_sf"/>
</dbReference>
<organism evidence="8 9">
    <name type="scientific">Pelosinus fermentans B4</name>
    <dbReference type="NCBI Taxonomy" id="1149862"/>
    <lineage>
        <taxon>Bacteria</taxon>
        <taxon>Bacillati</taxon>
        <taxon>Bacillota</taxon>
        <taxon>Negativicutes</taxon>
        <taxon>Selenomonadales</taxon>
        <taxon>Sporomusaceae</taxon>
        <taxon>Pelosinus</taxon>
    </lineage>
</organism>
<gene>
    <name evidence="8" type="ORF">FB4_2679</name>
</gene>
<dbReference type="GO" id="GO:0015074">
    <property type="term" value="P:DNA integration"/>
    <property type="evidence" value="ECO:0007669"/>
    <property type="project" value="UniProtKB-KW"/>
</dbReference>
<dbReference type="InterPro" id="IPR044068">
    <property type="entry name" value="CB"/>
</dbReference>
<comment type="caution">
    <text evidence="8">The sequence shown here is derived from an EMBL/GenBank/DDBJ whole genome shotgun (WGS) entry which is preliminary data.</text>
</comment>
<evidence type="ECO:0000313" key="9">
    <source>
        <dbReference type="Proteomes" id="UP000004324"/>
    </source>
</evidence>
<dbReference type="OrthoDB" id="9803188at2"/>
<keyword evidence="3 5" id="KW-0238">DNA-binding</keyword>
<evidence type="ECO:0000259" key="6">
    <source>
        <dbReference type="PROSITE" id="PS51898"/>
    </source>
</evidence>
<dbReference type="InterPro" id="IPR050090">
    <property type="entry name" value="Tyrosine_recombinase_XerCD"/>
</dbReference>
<dbReference type="PANTHER" id="PTHR30349:SF41">
    <property type="entry name" value="INTEGRASE_RECOMBINASE PROTEIN MJ0367-RELATED"/>
    <property type="match status" value="1"/>
</dbReference>
<feature type="domain" description="Tyr recombinase" evidence="6">
    <location>
        <begin position="175"/>
        <end position="374"/>
    </location>
</feature>
<keyword evidence="2" id="KW-0229">DNA integration</keyword>
<sequence length="385" mass="43792">MAGKRLPNGYGTRPRQLKDRRWRIDITITDDEGTSKRRSVYGLSEKEVIAKRDSLIEQAKNGCSVTSQADKLTLGKWIDEWLETYKKDKVSSGTYNLYSYCYKLWISDKLKDMPLKKIRHNLLQKFINESEKKYSGQTCGIIRVVLQQSLSMAVKNKYILNNPAEGLQVPPKGKKKVVPLIKDELKLLLSETKGTRNYLFYVLSVYSGARIGEVLGLSWADINFKKNTIHINHSLNYNSKLKKCELGPTKTGKPRDVPILPKLIDIIKQHKAEQAKEKLQIGKEYNKENMVFCDYNGLYLSPNNMRIQFNKVINQLGISKECTPHTLRHTFVSQMISAGNNIKLISEIVGHANINITMDTYGHLIPGDASKAIEALSKQMDDIAI</sequence>
<dbReference type="RefSeq" id="WP_007932326.1">
    <property type="nucleotide sequence ID" value="NZ_AKVJ01000017.1"/>
</dbReference>
<evidence type="ECO:0000313" key="8">
    <source>
        <dbReference type="EMBL" id="EIW19496.1"/>
    </source>
</evidence>
<dbReference type="GO" id="GO:0003677">
    <property type="term" value="F:DNA binding"/>
    <property type="evidence" value="ECO:0007669"/>
    <property type="project" value="UniProtKB-UniRule"/>
</dbReference>
<dbReference type="InterPro" id="IPR004107">
    <property type="entry name" value="Integrase_SAM-like_N"/>
</dbReference>
<dbReference type="InterPro" id="IPR002104">
    <property type="entry name" value="Integrase_catalytic"/>
</dbReference>
<dbReference type="PROSITE" id="PS51898">
    <property type="entry name" value="TYR_RECOMBINASE"/>
    <property type="match status" value="1"/>
</dbReference>
<evidence type="ECO:0000256" key="3">
    <source>
        <dbReference type="ARBA" id="ARBA00023125"/>
    </source>
</evidence>